<dbReference type="Gene3D" id="1.10.287.1060">
    <property type="entry name" value="ESAT-6-like"/>
    <property type="match status" value="1"/>
</dbReference>
<evidence type="ECO:0000313" key="2">
    <source>
        <dbReference type="Proteomes" id="UP000467249"/>
    </source>
</evidence>
<accession>A0A6N4WIK2</accession>
<dbReference type="EMBL" id="AP022620">
    <property type="protein sequence ID" value="BBZ79712.1"/>
    <property type="molecule type" value="Genomic_DNA"/>
</dbReference>
<keyword evidence="2" id="KW-1185">Reference proteome</keyword>
<reference evidence="1 2" key="1">
    <citation type="journal article" date="2019" name="Emerg. Microbes Infect.">
        <title>Comprehensive subspecies identification of 175 nontuberculous mycobacteria species based on 7547 genomic profiles.</title>
        <authorList>
            <person name="Matsumoto Y."/>
            <person name="Kinjo T."/>
            <person name="Motooka D."/>
            <person name="Nabeya D."/>
            <person name="Jung N."/>
            <person name="Uechi K."/>
            <person name="Horii T."/>
            <person name="Iida T."/>
            <person name="Fujita J."/>
            <person name="Nakamura S."/>
        </authorList>
    </citation>
    <scope>NUCLEOTIDE SEQUENCE [LARGE SCALE GENOMIC DNA]</scope>
    <source>
        <strain evidence="1 2">JCM 30275</strain>
    </source>
</reference>
<dbReference type="RefSeq" id="WP_163807063.1">
    <property type="nucleotide sequence ID" value="NZ_AP022620.1"/>
</dbReference>
<dbReference type="SUPFAM" id="SSF140453">
    <property type="entry name" value="EsxAB dimer-like"/>
    <property type="match status" value="1"/>
</dbReference>
<dbReference type="InterPro" id="IPR010310">
    <property type="entry name" value="T7SS_ESAT-6-like"/>
</dbReference>
<proteinExistence type="predicted"/>
<dbReference type="Proteomes" id="UP000467249">
    <property type="component" value="Chromosome"/>
</dbReference>
<organism evidence="1 2">
    <name type="scientific">Mycolicibacterium anyangense</name>
    <dbReference type="NCBI Taxonomy" id="1431246"/>
    <lineage>
        <taxon>Bacteria</taxon>
        <taxon>Bacillati</taxon>
        <taxon>Actinomycetota</taxon>
        <taxon>Actinomycetes</taxon>
        <taxon>Mycobacteriales</taxon>
        <taxon>Mycobacteriaceae</taxon>
        <taxon>Mycolicibacterium</taxon>
    </lineage>
</organism>
<protein>
    <recommendedName>
        <fullName evidence="3">ESAT-6-like protein</fullName>
    </recommendedName>
</protein>
<evidence type="ECO:0008006" key="3">
    <source>
        <dbReference type="Google" id="ProtNLM"/>
    </source>
</evidence>
<evidence type="ECO:0000313" key="1">
    <source>
        <dbReference type="EMBL" id="BBZ79712.1"/>
    </source>
</evidence>
<dbReference type="Pfam" id="PF06013">
    <property type="entry name" value="WXG100"/>
    <property type="match status" value="1"/>
</dbReference>
<sequence length="102" mass="11160">MAALNTDFDMMRTIASATEARNEEIRALLAGFIARMQSVPPSVWGGPAATRFRDVVMQWNTESHRLSDALAAIAETIRHNEQTLRVAAQQHAARIGGVTAEL</sequence>
<gene>
    <name evidence="1" type="primary">esxU</name>
    <name evidence="1" type="ORF">MANY_50490</name>
</gene>
<dbReference type="AlphaFoldDB" id="A0A6N4WIK2"/>
<dbReference type="KEGG" id="many:MANY_50490"/>
<name>A0A6N4WIK2_9MYCO</name>
<dbReference type="InterPro" id="IPR036689">
    <property type="entry name" value="ESAT-6-like_sf"/>
</dbReference>